<name>A0A6G1BLQ4_9ORYZ</name>
<gene>
    <name evidence="2" type="ORF">E2562_016761</name>
</gene>
<reference evidence="2 3" key="1">
    <citation type="submission" date="2019-11" db="EMBL/GenBank/DDBJ databases">
        <title>Whole genome sequence of Oryza granulata.</title>
        <authorList>
            <person name="Li W."/>
        </authorList>
    </citation>
    <scope>NUCLEOTIDE SEQUENCE [LARGE SCALE GENOMIC DNA]</scope>
    <source>
        <strain evidence="3">cv. Menghai</strain>
        <tissue evidence="2">Leaf</tissue>
    </source>
</reference>
<dbReference type="Proteomes" id="UP000479710">
    <property type="component" value="Unassembled WGS sequence"/>
</dbReference>
<comment type="caution">
    <text evidence="2">The sequence shown here is derived from an EMBL/GenBank/DDBJ whole genome shotgun (WGS) entry which is preliminary data.</text>
</comment>
<proteinExistence type="predicted"/>
<organism evidence="2 3">
    <name type="scientific">Oryza meyeriana var. granulata</name>
    <dbReference type="NCBI Taxonomy" id="110450"/>
    <lineage>
        <taxon>Eukaryota</taxon>
        <taxon>Viridiplantae</taxon>
        <taxon>Streptophyta</taxon>
        <taxon>Embryophyta</taxon>
        <taxon>Tracheophyta</taxon>
        <taxon>Spermatophyta</taxon>
        <taxon>Magnoliopsida</taxon>
        <taxon>Liliopsida</taxon>
        <taxon>Poales</taxon>
        <taxon>Poaceae</taxon>
        <taxon>BOP clade</taxon>
        <taxon>Oryzoideae</taxon>
        <taxon>Oryzeae</taxon>
        <taxon>Oryzinae</taxon>
        <taxon>Oryza</taxon>
        <taxon>Oryza meyeriana</taxon>
    </lineage>
</organism>
<evidence type="ECO:0000256" key="1">
    <source>
        <dbReference type="SAM" id="MobiDB-lite"/>
    </source>
</evidence>
<sequence>MQPRAATKGGISSSTSASHASTKQVPAASMQATQASAAAPFGSMTAATATTAVTDASGRTRWEKKLNPAQLVEWRKLGLCYIAMKNTPAAIIGDCPGIKAGKSMQLEVQLSDTSLQALVDSSSTHCFLFVYAAKRLGVRMHPIRLGMRVTVANAEKLGMTGQHVRRVF</sequence>
<protein>
    <submittedName>
        <fullName evidence="2">Uncharacterized protein</fullName>
    </submittedName>
</protein>
<accession>A0A6G1BLQ4</accession>
<keyword evidence="3" id="KW-1185">Reference proteome</keyword>
<dbReference type="EMBL" id="SPHZ02000012">
    <property type="protein sequence ID" value="KAF0888721.1"/>
    <property type="molecule type" value="Genomic_DNA"/>
</dbReference>
<dbReference type="AlphaFoldDB" id="A0A6G1BLQ4"/>
<feature type="region of interest" description="Disordered" evidence="1">
    <location>
        <begin position="1"/>
        <end position="29"/>
    </location>
</feature>
<evidence type="ECO:0000313" key="3">
    <source>
        <dbReference type="Proteomes" id="UP000479710"/>
    </source>
</evidence>
<feature type="compositionally biased region" description="Low complexity" evidence="1">
    <location>
        <begin position="12"/>
        <end position="29"/>
    </location>
</feature>
<evidence type="ECO:0000313" key="2">
    <source>
        <dbReference type="EMBL" id="KAF0888721.1"/>
    </source>
</evidence>